<protein>
    <recommendedName>
        <fullName evidence="3">Nitrate reductase</fullName>
    </recommendedName>
</protein>
<comment type="caution">
    <text evidence="1">The sequence shown here is derived from an EMBL/GenBank/DDBJ whole genome shotgun (WGS) entry which is preliminary data.</text>
</comment>
<evidence type="ECO:0008006" key="3">
    <source>
        <dbReference type="Google" id="ProtNLM"/>
    </source>
</evidence>
<dbReference type="EMBL" id="VOSK01000213">
    <property type="protein sequence ID" value="MPR29262.1"/>
    <property type="molecule type" value="Genomic_DNA"/>
</dbReference>
<evidence type="ECO:0000313" key="1">
    <source>
        <dbReference type="EMBL" id="MPR29262.1"/>
    </source>
</evidence>
<dbReference type="AlphaFoldDB" id="A0A5N7MQG6"/>
<evidence type="ECO:0000313" key="2">
    <source>
        <dbReference type="Proteomes" id="UP000403266"/>
    </source>
</evidence>
<reference evidence="1 2" key="1">
    <citation type="journal article" date="2019" name="Syst. Appl. Microbiol.">
        <title>Microvirga tunisiensis sp. nov., a root nodule symbiotic bacterium isolated from Lupinus micranthus and L. luteus grown in Northern Tunisia.</title>
        <authorList>
            <person name="Msaddak A."/>
            <person name="Rejili M."/>
            <person name="Duran D."/>
            <person name="Mars M."/>
            <person name="Palacios J.M."/>
            <person name="Ruiz-Argueso T."/>
            <person name="Rey L."/>
            <person name="Imperial J."/>
        </authorList>
    </citation>
    <scope>NUCLEOTIDE SEQUENCE [LARGE SCALE GENOMIC DNA]</scope>
    <source>
        <strain evidence="1 2">Lmie10</strain>
    </source>
</reference>
<gene>
    <name evidence="1" type="ORF">FS320_30220</name>
</gene>
<dbReference type="Proteomes" id="UP000403266">
    <property type="component" value="Unassembled WGS sequence"/>
</dbReference>
<dbReference type="RefSeq" id="WP_152715972.1">
    <property type="nucleotide sequence ID" value="NZ_VOSJ01000223.1"/>
</dbReference>
<keyword evidence="2" id="KW-1185">Reference proteome</keyword>
<sequence>MLQWWRERRSQAEERAILIAEIKPRIRTAFGLGETDTVAVNEIACPDPGCPDIETVILIMRPGQKTQAVKIALPLAKVSGSDLAQAAARSSSLTHAESNGALPNP</sequence>
<proteinExistence type="predicted"/>
<dbReference type="OrthoDB" id="7067390at2"/>
<accession>A0A5N7MQG6</accession>
<organism evidence="1 2">
    <name type="scientific">Microvirga tunisiensis</name>
    <dbReference type="NCBI Taxonomy" id="2108360"/>
    <lineage>
        <taxon>Bacteria</taxon>
        <taxon>Pseudomonadati</taxon>
        <taxon>Pseudomonadota</taxon>
        <taxon>Alphaproteobacteria</taxon>
        <taxon>Hyphomicrobiales</taxon>
        <taxon>Methylobacteriaceae</taxon>
        <taxon>Microvirga</taxon>
    </lineage>
</organism>
<name>A0A5N7MQG6_9HYPH</name>